<dbReference type="Proteomes" id="UP001530315">
    <property type="component" value="Unassembled WGS sequence"/>
</dbReference>
<evidence type="ECO:0000313" key="5">
    <source>
        <dbReference type="Proteomes" id="UP001530315"/>
    </source>
</evidence>
<feature type="domain" description="JmjC" evidence="3">
    <location>
        <begin position="178"/>
        <end position="455"/>
    </location>
</feature>
<dbReference type="InterPro" id="IPR041667">
    <property type="entry name" value="Cupin_8"/>
</dbReference>
<dbReference type="PROSITE" id="PS51184">
    <property type="entry name" value="JMJC"/>
    <property type="match status" value="1"/>
</dbReference>
<name>A0ABD3PYJ5_9STRA</name>
<comment type="caution">
    <text evidence="4">The sequence shown here is derived from an EMBL/GenBank/DDBJ whole genome shotgun (WGS) entry which is preliminary data.</text>
</comment>
<keyword evidence="5" id="KW-1185">Reference proteome</keyword>
<protein>
    <recommendedName>
        <fullName evidence="3">JmjC domain-containing protein</fullName>
    </recommendedName>
</protein>
<evidence type="ECO:0000313" key="4">
    <source>
        <dbReference type="EMBL" id="KAL3792917.1"/>
    </source>
</evidence>
<feature type="coiled-coil region" evidence="1">
    <location>
        <begin position="317"/>
        <end position="344"/>
    </location>
</feature>
<dbReference type="SUPFAM" id="SSF51197">
    <property type="entry name" value="Clavaminate synthase-like"/>
    <property type="match status" value="1"/>
</dbReference>
<evidence type="ECO:0000256" key="1">
    <source>
        <dbReference type="SAM" id="Coils"/>
    </source>
</evidence>
<dbReference type="PANTHER" id="PTHR12461:SF100">
    <property type="entry name" value="JMJC DOMAIN-CONTAINING PROTEIN 4"/>
    <property type="match status" value="1"/>
</dbReference>
<organism evidence="4 5">
    <name type="scientific">Stephanodiscus triporus</name>
    <dbReference type="NCBI Taxonomy" id="2934178"/>
    <lineage>
        <taxon>Eukaryota</taxon>
        <taxon>Sar</taxon>
        <taxon>Stramenopiles</taxon>
        <taxon>Ochrophyta</taxon>
        <taxon>Bacillariophyta</taxon>
        <taxon>Coscinodiscophyceae</taxon>
        <taxon>Thalassiosirophycidae</taxon>
        <taxon>Stephanodiscales</taxon>
        <taxon>Stephanodiscaceae</taxon>
        <taxon>Stephanodiscus</taxon>
    </lineage>
</organism>
<accession>A0ABD3PYJ5</accession>
<dbReference type="PANTHER" id="PTHR12461">
    <property type="entry name" value="HYPOXIA-INDUCIBLE FACTOR 1 ALPHA INHIBITOR-RELATED"/>
    <property type="match status" value="1"/>
</dbReference>
<evidence type="ECO:0000256" key="2">
    <source>
        <dbReference type="SAM" id="MobiDB-lite"/>
    </source>
</evidence>
<evidence type="ECO:0000259" key="3">
    <source>
        <dbReference type="PROSITE" id="PS51184"/>
    </source>
</evidence>
<dbReference type="InterPro" id="IPR014710">
    <property type="entry name" value="RmlC-like_jellyroll"/>
</dbReference>
<dbReference type="InterPro" id="IPR003347">
    <property type="entry name" value="JmjC_dom"/>
</dbReference>
<proteinExistence type="predicted"/>
<dbReference type="EMBL" id="JALLAZ020000535">
    <property type="protein sequence ID" value="KAL3792917.1"/>
    <property type="molecule type" value="Genomic_DNA"/>
</dbReference>
<gene>
    <name evidence="4" type="ORF">ACHAW5_006824</name>
</gene>
<keyword evidence="1" id="KW-0175">Coiled coil</keyword>
<reference evidence="4 5" key="1">
    <citation type="submission" date="2024-10" db="EMBL/GenBank/DDBJ databases">
        <title>Updated reference genomes for cyclostephanoid diatoms.</title>
        <authorList>
            <person name="Roberts W.R."/>
            <person name="Alverson A.J."/>
        </authorList>
    </citation>
    <scope>NUCLEOTIDE SEQUENCE [LARGE SCALE GENOMIC DNA]</scope>
    <source>
        <strain evidence="4 5">AJA276-08</strain>
    </source>
</reference>
<dbReference type="Pfam" id="PF13621">
    <property type="entry name" value="Cupin_8"/>
    <property type="match status" value="1"/>
</dbReference>
<dbReference type="AlphaFoldDB" id="A0ABD3PYJ5"/>
<feature type="region of interest" description="Disordered" evidence="2">
    <location>
        <begin position="1"/>
        <end position="43"/>
    </location>
</feature>
<dbReference type="Gene3D" id="2.60.120.10">
    <property type="entry name" value="Jelly Rolls"/>
    <property type="match status" value="2"/>
</dbReference>
<sequence length="466" mass="53019">MQKRPPSPPLAAATRCTKRKSTDQERPSSHITNQLPPKAAKSSVNIRADTFKSSTPPDAIPPINQYNGWAVPTKEYNLPTIDIADVTPEIFYTKYIQCRRPVVLKGVLPDDLSLIEQWKDFNYLLEKVGDQSVMVEKRSSDKESFGKGNEIKMSFRRFLHLIIDRGDDRHYLTTQDVEANSDGRPDLMSPLMKSLKNDFPLRPVLMGNLVPQNINMWIGNSKDGTSSGLHHDYHDNLYIVLKGRKRFRLYSPLDTEKMYTKGELARVHPNGRINYKREETTAYGADLLSDAAALAAKQRGEAEKRLYEAELAMEEGKPGAHEQLERAEQELEKAIDAVLDAEMCEDDDESESGSYDDQYEYGDRRRIVDKTVKNPNNFSNVEASCLNDEEKLKQKYPRVLHANAAFCDIEAGSILYLPASWFHEVTSYGASLALNYWFHPPDGHDFMAPYSTGFWPNDYSERFGDC</sequence>